<dbReference type="PANTHER" id="PTHR11505">
    <property type="entry name" value="L1 TRANSPOSABLE ELEMENT-RELATED"/>
    <property type="match status" value="1"/>
</dbReference>
<comment type="caution">
    <text evidence="3">The sequence shown here is derived from an EMBL/GenBank/DDBJ whole genome shotgun (WGS) entry which is preliminary data.</text>
</comment>
<organism evidence="3 4">
    <name type="scientific">Paramuricea clavata</name>
    <name type="common">Red gorgonian</name>
    <name type="synonym">Violescent sea-whip</name>
    <dbReference type="NCBI Taxonomy" id="317549"/>
    <lineage>
        <taxon>Eukaryota</taxon>
        <taxon>Metazoa</taxon>
        <taxon>Cnidaria</taxon>
        <taxon>Anthozoa</taxon>
        <taxon>Octocorallia</taxon>
        <taxon>Malacalcyonacea</taxon>
        <taxon>Plexauridae</taxon>
        <taxon>Paramuricea</taxon>
    </lineage>
</organism>
<name>A0A6S7LQK5_PARCT</name>
<dbReference type="EMBL" id="CACRXK020023913">
    <property type="protein sequence ID" value="CAB4038189.1"/>
    <property type="molecule type" value="Genomic_DNA"/>
</dbReference>
<feature type="compositionally biased region" description="Basic and acidic residues" evidence="2">
    <location>
        <begin position="36"/>
        <end position="46"/>
    </location>
</feature>
<evidence type="ECO:0000256" key="1">
    <source>
        <dbReference type="SAM" id="Coils"/>
    </source>
</evidence>
<dbReference type="InterPro" id="IPR004244">
    <property type="entry name" value="Transposase_22"/>
</dbReference>
<proteinExistence type="predicted"/>
<reference evidence="3" key="1">
    <citation type="submission" date="2020-04" db="EMBL/GenBank/DDBJ databases">
        <authorList>
            <person name="Alioto T."/>
            <person name="Alioto T."/>
            <person name="Gomez Garrido J."/>
        </authorList>
    </citation>
    <scope>NUCLEOTIDE SEQUENCE</scope>
    <source>
        <strain evidence="3">A484AB</strain>
    </source>
</reference>
<keyword evidence="4" id="KW-1185">Reference proteome</keyword>
<feature type="coiled-coil region" evidence="1">
    <location>
        <begin position="69"/>
        <end position="131"/>
    </location>
</feature>
<dbReference type="AlphaFoldDB" id="A0A6S7LQK5"/>
<keyword evidence="1" id="KW-0175">Coiled coil</keyword>
<accession>A0A6S7LQK5</accession>
<evidence type="ECO:0000313" key="3">
    <source>
        <dbReference type="EMBL" id="CAB4038189.1"/>
    </source>
</evidence>
<evidence type="ECO:0000313" key="4">
    <source>
        <dbReference type="Proteomes" id="UP001152795"/>
    </source>
</evidence>
<dbReference type="Proteomes" id="UP001152795">
    <property type="component" value="Unassembled WGS sequence"/>
</dbReference>
<sequence>MADKRHASKRAAQILNNFNPCTPNKPVNTKIPKPNTPDRRTDEKEEEKTIDMKEIHNMFSTMMKKLEKLDAVESDMKQIKHSLEFAHAEINDLKKEQETTKVSSNDAKKRIEKLEEDNATLRGKIVDIQARSMRDNLLFFNIPENDKENTTELIHELLESRMEIKEARSNVKIDRSHRIGRKKEDQRRPRPIVVKFNFHQDREHVRLNAKKLKGTNIGVSEQFPEEIERIRKTLYPELKKAKSEGKRAKIVRDKLIIEGRVFNNSRS</sequence>
<gene>
    <name evidence="3" type="ORF">PACLA_8A076790</name>
</gene>
<protein>
    <submittedName>
        <fullName evidence="3">Uncharacterized protein</fullName>
    </submittedName>
</protein>
<evidence type="ECO:0000256" key="2">
    <source>
        <dbReference type="SAM" id="MobiDB-lite"/>
    </source>
</evidence>
<dbReference type="OrthoDB" id="6782207at2759"/>
<feature type="compositionally biased region" description="Polar residues" evidence="2">
    <location>
        <begin position="14"/>
        <end position="27"/>
    </location>
</feature>
<feature type="region of interest" description="Disordered" evidence="2">
    <location>
        <begin position="1"/>
        <end position="46"/>
    </location>
</feature>
<dbReference type="Gene3D" id="3.30.70.1820">
    <property type="entry name" value="L1 transposable element, RRM domain"/>
    <property type="match status" value="1"/>
</dbReference>